<feature type="chain" id="PRO_5012609057" description="Actin-like ATPase domain-containing protein" evidence="2">
    <location>
        <begin position="22"/>
        <end position="365"/>
    </location>
</feature>
<sequence>MLLSHFTIGVFLTLTYHTVDAFDKTNHPCPLPLCSECPIAKDVYSEGVGFDLSASYGTAAIGYRNGSVVNVGKLDASPAYQSLMKQLSEKRRGQLSSRFESIRDDPAHGRESSQRRLSTPYLLDIEPISLLISELKTQTEGLLGHSIHSVAVSSPDYIGLSNAEISEATEYLGLRNLAGQNNKSLFSVDYSGYSTGIVPISIYPNACEGDEEPSETVLRLDYTGTTLSGSLSLLQRGRLQRTDNSFVDWYLGLERKPRFIEEEAYWDLLWRRIRRLVQEPTIRGRLKKIILTGDAINIREPRFFREVRDALRGIIDPFALDTLESNSADAVFAAARGAAEFAKRYQEGPVGCLESDECRALRESV</sequence>
<gene>
    <name evidence="3" type="ORF">AJ79_06479</name>
</gene>
<evidence type="ECO:0000313" key="3">
    <source>
        <dbReference type="EMBL" id="PGH06695.1"/>
    </source>
</evidence>
<evidence type="ECO:0008006" key="5">
    <source>
        <dbReference type="Google" id="ProtNLM"/>
    </source>
</evidence>
<evidence type="ECO:0000256" key="2">
    <source>
        <dbReference type="SAM" id="SignalP"/>
    </source>
</evidence>
<dbReference type="Proteomes" id="UP000223968">
    <property type="component" value="Unassembled WGS sequence"/>
</dbReference>
<evidence type="ECO:0000313" key="4">
    <source>
        <dbReference type="Proteomes" id="UP000223968"/>
    </source>
</evidence>
<name>A0A2B7XCL4_9EURO</name>
<dbReference type="AlphaFoldDB" id="A0A2B7XCL4"/>
<dbReference type="EMBL" id="PDNB01000115">
    <property type="protein sequence ID" value="PGH06695.1"/>
    <property type="molecule type" value="Genomic_DNA"/>
</dbReference>
<organism evidence="3 4">
    <name type="scientific">Helicocarpus griseus UAMH5409</name>
    <dbReference type="NCBI Taxonomy" id="1447875"/>
    <lineage>
        <taxon>Eukaryota</taxon>
        <taxon>Fungi</taxon>
        <taxon>Dikarya</taxon>
        <taxon>Ascomycota</taxon>
        <taxon>Pezizomycotina</taxon>
        <taxon>Eurotiomycetes</taxon>
        <taxon>Eurotiomycetidae</taxon>
        <taxon>Onygenales</taxon>
        <taxon>Ajellomycetaceae</taxon>
        <taxon>Helicocarpus</taxon>
    </lineage>
</organism>
<dbReference type="STRING" id="1447875.A0A2B7XCL4"/>
<accession>A0A2B7XCL4</accession>
<evidence type="ECO:0000256" key="1">
    <source>
        <dbReference type="SAM" id="MobiDB-lite"/>
    </source>
</evidence>
<feature type="region of interest" description="Disordered" evidence="1">
    <location>
        <begin position="91"/>
        <end position="116"/>
    </location>
</feature>
<feature type="compositionally biased region" description="Basic and acidic residues" evidence="1">
    <location>
        <begin position="100"/>
        <end position="114"/>
    </location>
</feature>
<proteinExistence type="predicted"/>
<comment type="caution">
    <text evidence="3">The sequence shown here is derived from an EMBL/GenBank/DDBJ whole genome shotgun (WGS) entry which is preliminary data.</text>
</comment>
<keyword evidence="2" id="KW-0732">Signal</keyword>
<dbReference type="OrthoDB" id="3643156at2759"/>
<reference evidence="3 4" key="1">
    <citation type="submission" date="2017-10" db="EMBL/GenBank/DDBJ databases">
        <title>Comparative genomics in systemic dimorphic fungi from Ajellomycetaceae.</title>
        <authorList>
            <person name="Munoz J.F."/>
            <person name="Mcewen J.G."/>
            <person name="Clay O.K."/>
            <person name="Cuomo C.A."/>
        </authorList>
    </citation>
    <scope>NUCLEOTIDE SEQUENCE [LARGE SCALE GENOMIC DNA]</scope>
    <source>
        <strain evidence="3 4">UAMH5409</strain>
    </source>
</reference>
<feature type="signal peptide" evidence="2">
    <location>
        <begin position="1"/>
        <end position="21"/>
    </location>
</feature>
<protein>
    <recommendedName>
        <fullName evidence="5">Actin-like ATPase domain-containing protein</fullName>
    </recommendedName>
</protein>
<keyword evidence="4" id="KW-1185">Reference proteome</keyword>